<evidence type="ECO:0000313" key="1">
    <source>
        <dbReference type="EMBL" id="KZP28548.1"/>
    </source>
</evidence>
<protein>
    <submittedName>
        <fullName evidence="1">Uncharacterized protein</fullName>
    </submittedName>
</protein>
<dbReference type="OrthoDB" id="1734229at2759"/>
<organism evidence="1">
    <name type="scientific">Athelia psychrophila</name>
    <dbReference type="NCBI Taxonomy" id="1759441"/>
    <lineage>
        <taxon>Eukaryota</taxon>
        <taxon>Fungi</taxon>
        <taxon>Dikarya</taxon>
        <taxon>Basidiomycota</taxon>
        <taxon>Agaricomycotina</taxon>
        <taxon>Agaricomycetes</taxon>
        <taxon>Agaricomycetidae</taxon>
        <taxon>Atheliales</taxon>
        <taxon>Atheliaceae</taxon>
        <taxon>Athelia</taxon>
    </lineage>
</organism>
<name>A0A166RQX3_9AGAM</name>
<accession>A0A166RQX3</accession>
<dbReference type="EMBL" id="KV417503">
    <property type="protein sequence ID" value="KZP28548.1"/>
    <property type="molecule type" value="Genomic_DNA"/>
</dbReference>
<reference evidence="1" key="1">
    <citation type="journal article" date="2016" name="Mol. Biol. Evol.">
        <title>Comparative Genomics of Early-Diverging Mushroom-Forming Fungi Provides Insights into the Origins of Lignocellulose Decay Capabilities.</title>
        <authorList>
            <person name="Nagy L.G."/>
            <person name="Riley R."/>
            <person name="Tritt A."/>
            <person name="Adam C."/>
            <person name="Daum C."/>
            <person name="Floudas D."/>
            <person name="Sun H."/>
            <person name="Yadav J.S."/>
            <person name="Pangilinan J."/>
            <person name="Larsson K.H."/>
            <person name="Matsuura K."/>
            <person name="Barry K."/>
            <person name="Labutti K."/>
            <person name="Kuo R."/>
            <person name="Ohm R.A."/>
            <person name="Bhattacharya S.S."/>
            <person name="Shirouzu T."/>
            <person name="Yoshinaga Y."/>
            <person name="Martin F.M."/>
            <person name="Grigoriev I.V."/>
            <person name="Hibbett D.S."/>
        </authorList>
    </citation>
    <scope>NUCLEOTIDE SEQUENCE [LARGE SCALE GENOMIC DNA]</scope>
    <source>
        <strain evidence="1">CBS 109695</strain>
    </source>
</reference>
<proteinExistence type="predicted"/>
<sequence length="73" mass="8032">MQLNGAASPLPKEKDFNETEHIIKANDQRDNQFLVNKKETEGLSGAAGACPVLARGAFAIFELQIRWLIPIVP</sequence>
<dbReference type="AlphaFoldDB" id="A0A166RQX3"/>
<gene>
    <name evidence="1" type="ORF">FIBSPDRAFT_852709</name>
</gene>